<keyword evidence="4" id="KW-0645">Protease</keyword>
<protein>
    <submittedName>
        <fullName evidence="4">A disintegrin and metalloproteinase with thrombospondin motifs 7</fullName>
    </submittedName>
</protein>
<dbReference type="EMBL" id="JAHRIN010058894">
    <property type="protein sequence ID" value="MEQ2211379.1"/>
    <property type="molecule type" value="Genomic_DNA"/>
</dbReference>
<keyword evidence="2" id="KW-0964">Secreted</keyword>
<reference evidence="4 5" key="1">
    <citation type="submission" date="2021-06" db="EMBL/GenBank/DDBJ databases">
        <authorList>
            <person name="Palmer J.M."/>
        </authorList>
    </citation>
    <scope>NUCLEOTIDE SEQUENCE [LARGE SCALE GENOMIC DNA]</scope>
    <source>
        <strain evidence="4 5">XC_2019</strain>
        <tissue evidence="4">Muscle</tissue>
    </source>
</reference>
<dbReference type="InterPro" id="IPR050439">
    <property type="entry name" value="ADAMTS_ADAMTS-like"/>
</dbReference>
<dbReference type="InterPro" id="IPR036383">
    <property type="entry name" value="TSP1_rpt_sf"/>
</dbReference>
<organism evidence="4 5">
    <name type="scientific">Xenoophorus captivus</name>
    <dbReference type="NCBI Taxonomy" id="1517983"/>
    <lineage>
        <taxon>Eukaryota</taxon>
        <taxon>Metazoa</taxon>
        <taxon>Chordata</taxon>
        <taxon>Craniata</taxon>
        <taxon>Vertebrata</taxon>
        <taxon>Euteleostomi</taxon>
        <taxon>Actinopterygii</taxon>
        <taxon>Neopterygii</taxon>
        <taxon>Teleostei</taxon>
        <taxon>Neoteleostei</taxon>
        <taxon>Acanthomorphata</taxon>
        <taxon>Ovalentaria</taxon>
        <taxon>Atherinomorphae</taxon>
        <taxon>Cyprinodontiformes</taxon>
        <taxon>Goodeidae</taxon>
        <taxon>Xenoophorus</taxon>
    </lineage>
</organism>
<name>A0ABV0RTP5_9TELE</name>
<sequence>IGLIPEGAWDILIEEVAEAGNFLALRSDNPSKYFLNGGWTIQWNGEYKAAGAVFIYKRTGHLENLTSPGPTMEPLWIQLLFQETNPGVRYEYTVRQNFSEDDDNPRLVYFWKYGSWTECSITCGRGKRLGLASQKLKGDLSDHISFCTWTKPNGFGTAYHLNTDPSL</sequence>
<accession>A0ABV0RTP5</accession>
<keyword evidence="4" id="KW-0482">Metalloprotease</keyword>
<dbReference type="PANTHER" id="PTHR13723">
    <property type="entry name" value="ADAMTS A DISINTEGRIN AND METALLOPROTEASE WITH THROMBOSPONDIN MOTIFS PROTEASE"/>
    <property type="match status" value="1"/>
</dbReference>
<dbReference type="Pfam" id="PF05986">
    <property type="entry name" value="ADAMTS_spacer1"/>
    <property type="match status" value="1"/>
</dbReference>
<evidence type="ECO:0000256" key="2">
    <source>
        <dbReference type="ARBA" id="ARBA00022525"/>
    </source>
</evidence>
<comment type="subcellular location">
    <subcellularLocation>
        <location evidence="1">Secreted</location>
    </subcellularLocation>
</comment>
<keyword evidence="5" id="KW-1185">Reference proteome</keyword>
<keyword evidence="4" id="KW-0378">Hydrolase</keyword>
<evidence type="ECO:0000259" key="3">
    <source>
        <dbReference type="Pfam" id="PF05986"/>
    </source>
</evidence>
<comment type="caution">
    <text evidence="4">The sequence shown here is derived from an EMBL/GenBank/DDBJ whole genome shotgun (WGS) entry which is preliminary data.</text>
</comment>
<proteinExistence type="predicted"/>
<evidence type="ECO:0000313" key="5">
    <source>
        <dbReference type="Proteomes" id="UP001434883"/>
    </source>
</evidence>
<dbReference type="PANTHER" id="PTHR13723:SF142">
    <property type="entry name" value="A DISINTEGRIN AND METALLOPROTEINASE WITH THROMBOSPONDIN MOTIFS 7"/>
    <property type="match status" value="1"/>
</dbReference>
<dbReference type="Gene3D" id="2.60.120.830">
    <property type="match status" value="1"/>
</dbReference>
<dbReference type="GO" id="GO:0008237">
    <property type="term" value="F:metallopeptidase activity"/>
    <property type="evidence" value="ECO:0007669"/>
    <property type="project" value="UniProtKB-KW"/>
</dbReference>
<feature type="non-terminal residue" evidence="4">
    <location>
        <position position="1"/>
    </location>
</feature>
<dbReference type="InterPro" id="IPR010294">
    <property type="entry name" value="ADAMTS_spacer1"/>
</dbReference>
<feature type="domain" description="ADAMTS/ADAMTS-like Spacer 1" evidence="3">
    <location>
        <begin position="4"/>
        <end position="94"/>
    </location>
</feature>
<gene>
    <name evidence="4" type="primary">ADAMTS7</name>
    <name evidence="4" type="ORF">XENOCAPTIV_028573</name>
</gene>
<dbReference type="Proteomes" id="UP001434883">
    <property type="component" value="Unassembled WGS sequence"/>
</dbReference>
<evidence type="ECO:0000313" key="4">
    <source>
        <dbReference type="EMBL" id="MEQ2211379.1"/>
    </source>
</evidence>
<evidence type="ECO:0000256" key="1">
    <source>
        <dbReference type="ARBA" id="ARBA00004613"/>
    </source>
</evidence>
<dbReference type="SUPFAM" id="SSF82895">
    <property type="entry name" value="TSP-1 type 1 repeat"/>
    <property type="match status" value="1"/>
</dbReference>